<accession>A0AAV5TSY4</accession>
<keyword evidence="1" id="KW-1133">Transmembrane helix</keyword>
<protein>
    <recommendedName>
        <fullName evidence="4">Activin types I and II receptor domain-containing protein</fullName>
    </recommendedName>
</protein>
<dbReference type="EMBL" id="BTSX01000004">
    <property type="protein sequence ID" value="GMS97416.1"/>
    <property type="molecule type" value="Genomic_DNA"/>
</dbReference>
<evidence type="ECO:0000256" key="1">
    <source>
        <dbReference type="SAM" id="Phobius"/>
    </source>
</evidence>
<evidence type="ECO:0000313" key="2">
    <source>
        <dbReference type="EMBL" id="GMS97416.1"/>
    </source>
</evidence>
<keyword evidence="1" id="KW-0472">Membrane</keyword>
<feature type="non-terminal residue" evidence="2">
    <location>
        <position position="1"/>
    </location>
</feature>
<comment type="caution">
    <text evidence="2">The sequence shown here is derived from an EMBL/GenBank/DDBJ whole genome shotgun (WGS) entry which is preliminary data.</text>
</comment>
<reference evidence="2" key="1">
    <citation type="submission" date="2023-10" db="EMBL/GenBank/DDBJ databases">
        <title>Genome assembly of Pristionchus species.</title>
        <authorList>
            <person name="Yoshida K."/>
            <person name="Sommer R.J."/>
        </authorList>
    </citation>
    <scope>NUCLEOTIDE SEQUENCE</scope>
    <source>
        <strain evidence="2">RS0144</strain>
    </source>
</reference>
<evidence type="ECO:0000313" key="3">
    <source>
        <dbReference type="Proteomes" id="UP001432027"/>
    </source>
</evidence>
<proteinExistence type="predicted"/>
<name>A0AAV5TSY4_9BILA</name>
<gene>
    <name evidence="2" type="ORF">PENTCL1PPCAC_19591</name>
</gene>
<dbReference type="AlphaFoldDB" id="A0AAV5TSY4"/>
<keyword evidence="1" id="KW-0812">Transmembrane</keyword>
<sequence>RRDEDEVTLMRRRRRCDGLLRPGRQTPLSLRETTMMEGSRRSSAMRPARTASWQILRMPSLLLVYLAVISFPLAEAVKCYCTDDHCVPYGACEGNACLVGILKESNQVIRTCGNQKIGCFRDVDEKWADLCVCSDAYCNTFSFLRQNTQKEKPHTFPQPVISPEHVDEGNGHSNGNGYFKTHQSDFHDDDDSLVFHRMDRPDDGPVHNPDAPLATSFVTILLVVVPLTVGALTVVIVSFNYYCHLC</sequence>
<feature type="transmembrane region" description="Helical" evidence="1">
    <location>
        <begin position="217"/>
        <end position="242"/>
    </location>
</feature>
<keyword evidence="3" id="KW-1185">Reference proteome</keyword>
<organism evidence="2 3">
    <name type="scientific">Pristionchus entomophagus</name>
    <dbReference type="NCBI Taxonomy" id="358040"/>
    <lineage>
        <taxon>Eukaryota</taxon>
        <taxon>Metazoa</taxon>
        <taxon>Ecdysozoa</taxon>
        <taxon>Nematoda</taxon>
        <taxon>Chromadorea</taxon>
        <taxon>Rhabditida</taxon>
        <taxon>Rhabditina</taxon>
        <taxon>Diplogasteromorpha</taxon>
        <taxon>Diplogasteroidea</taxon>
        <taxon>Neodiplogasteridae</taxon>
        <taxon>Pristionchus</taxon>
    </lineage>
</organism>
<dbReference type="Proteomes" id="UP001432027">
    <property type="component" value="Unassembled WGS sequence"/>
</dbReference>
<evidence type="ECO:0008006" key="4">
    <source>
        <dbReference type="Google" id="ProtNLM"/>
    </source>
</evidence>